<name>A0A699ILU9_TANCI</name>
<feature type="region of interest" description="Disordered" evidence="1">
    <location>
        <begin position="48"/>
        <end position="120"/>
    </location>
</feature>
<gene>
    <name evidence="2" type="ORF">Tci_546632</name>
</gene>
<feature type="compositionally biased region" description="Basic and acidic residues" evidence="1">
    <location>
        <begin position="73"/>
        <end position="90"/>
    </location>
</feature>
<evidence type="ECO:0000313" key="2">
    <source>
        <dbReference type="EMBL" id="GEZ74659.1"/>
    </source>
</evidence>
<evidence type="ECO:0000256" key="1">
    <source>
        <dbReference type="SAM" id="MobiDB-lite"/>
    </source>
</evidence>
<organism evidence="2">
    <name type="scientific">Tanacetum cinerariifolium</name>
    <name type="common">Dalmatian daisy</name>
    <name type="synonym">Chrysanthemum cinerariifolium</name>
    <dbReference type="NCBI Taxonomy" id="118510"/>
    <lineage>
        <taxon>Eukaryota</taxon>
        <taxon>Viridiplantae</taxon>
        <taxon>Streptophyta</taxon>
        <taxon>Embryophyta</taxon>
        <taxon>Tracheophyta</taxon>
        <taxon>Spermatophyta</taxon>
        <taxon>Magnoliopsida</taxon>
        <taxon>eudicotyledons</taxon>
        <taxon>Gunneridae</taxon>
        <taxon>Pentapetalae</taxon>
        <taxon>asterids</taxon>
        <taxon>campanulids</taxon>
        <taxon>Asterales</taxon>
        <taxon>Asteraceae</taxon>
        <taxon>Asteroideae</taxon>
        <taxon>Anthemideae</taxon>
        <taxon>Anthemidinae</taxon>
        <taxon>Tanacetum</taxon>
    </lineage>
</organism>
<comment type="caution">
    <text evidence="2">The sequence shown here is derived from an EMBL/GenBank/DDBJ whole genome shotgun (WGS) entry which is preliminary data.</text>
</comment>
<dbReference type="EMBL" id="BKCJ010318105">
    <property type="protein sequence ID" value="GEZ74659.1"/>
    <property type="molecule type" value="Genomic_DNA"/>
</dbReference>
<accession>A0A699ILU9</accession>
<feature type="compositionally biased region" description="Basic and acidic residues" evidence="1">
    <location>
        <begin position="97"/>
        <end position="120"/>
    </location>
</feature>
<sequence>MIERERDEVGKAIILSLTLHNTALAAEAQQNIAKVQEKLDEEKIEKMVEGDEDEESYATEFADSMINDDVDDSGTKIEPESHKEHPKIVNDDDDQFEKEKNNEEIEKEKKDEEIKKGKKHDDYEKIDEVVMEKDNDDDDVEKIVPELTVAKTNEMINKEMPRLVNLAVDKDRKVDPINAQEMISKEFATHAPKMIEELFRKHMQHTTLNIYPTISSSTAGKSTANL</sequence>
<proteinExistence type="predicted"/>
<reference evidence="2" key="1">
    <citation type="journal article" date="2019" name="Sci. Rep.">
        <title>Draft genome of Tanacetum cinerariifolium, the natural source of mosquito coil.</title>
        <authorList>
            <person name="Yamashiro T."/>
            <person name="Shiraishi A."/>
            <person name="Satake H."/>
            <person name="Nakayama K."/>
        </authorList>
    </citation>
    <scope>NUCLEOTIDE SEQUENCE</scope>
</reference>
<dbReference type="AlphaFoldDB" id="A0A699ILU9"/>
<protein>
    <submittedName>
        <fullName evidence="2">Uncharacterized protein</fullName>
    </submittedName>
</protein>